<dbReference type="PANTHER" id="PTHR35841">
    <property type="entry name" value="PHOSPHONATES-BINDING PERIPLASMIC PROTEIN"/>
    <property type="match status" value="1"/>
</dbReference>
<organism evidence="4 5">
    <name type="scientific">Alkalispirochaeta americana</name>
    <dbReference type="NCBI Taxonomy" id="159291"/>
    <lineage>
        <taxon>Bacteria</taxon>
        <taxon>Pseudomonadati</taxon>
        <taxon>Spirochaetota</taxon>
        <taxon>Spirochaetia</taxon>
        <taxon>Spirochaetales</taxon>
        <taxon>Spirochaetaceae</taxon>
        <taxon>Alkalispirochaeta</taxon>
    </lineage>
</organism>
<proteinExistence type="inferred from homology"/>
<dbReference type="PANTHER" id="PTHR35841:SF1">
    <property type="entry name" value="PHOSPHONATES-BINDING PERIPLASMIC PROTEIN"/>
    <property type="match status" value="1"/>
</dbReference>
<reference evidence="4 5" key="1">
    <citation type="submission" date="2017-01" db="EMBL/GenBank/DDBJ databases">
        <authorList>
            <person name="Mah S.A."/>
            <person name="Swanson W.J."/>
            <person name="Moy G.W."/>
            <person name="Vacquier V.D."/>
        </authorList>
    </citation>
    <scope>NUCLEOTIDE SEQUENCE [LARGE SCALE GENOMIC DNA]</scope>
    <source>
        <strain evidence="4 5">ASpG1</strain>
    </source>
</reference>
<evidence type="ECO:0000313" key="5">
    <source>
        <dbReference type="Proteomes" id="UP000186400"/>
    </source>
</evidence>
<feature type="chain" id="PRO_5012026148" evidence="3">
    <location>
        <begin position="21"/>
        <end position="336"/>
    </location>
</feature>
<evidence type="ECO:0000313" key="4">
    <source>
        <dbReference type="EMBL" id="SIP88201.1"/>
    </source>
</evidence>
<accession>A0A1N6N826</accession>
<dbReference type="InterPro" id="IPR005770">
    <property type="entry name" value="PhnD"/>
</dbReference>
<dbReference type="Gene3D" id="3.40.190.10">
    <property type="entry name" value="Periplasmic binding protein-like II"/>
    <property type="match status" value="2"/>
</dbReference>
<feature type="signal peptide" evidence="3">
    <location>
        <begin position="1"/>
        <end position="20"/>
    </location>
</feature>
<dbReference type="GO" id="GO:0043190">
    <property type="term" value="C:ATP-binding cassette (ABC) transporter complex"/>
    <property type="evidence" value="ECO:0007669"/>
    <property type="project" value="InterPro"/>
</dbReference>
<evidence type="ECO:0000256" key="1">
    <source>
        <dbReference type="ARBA" id="ARBA00007162"/>
    </source>
</evidence>
<dbReference type="Pfam" id="PF12974">
    <property type="entry name" value="Phosphonate-bd"/>
    <property type="match status" value="1"/>
</dbReference>
<dbReference type="RefSeq" id="WP_076487339.1">
    <property type="nucleotide sequence ID" value="NZ_FTMS01000001.1"/>
</dbReference>
<sequence>MKKLFVVAVMALALTGAVFAGGSRERGAALEPIPSSECPPAARGHFDAFFCDKDGDLLADMPEDERFWLDPQTLVFAYTPVEDPAIYEDMWQPFLDHLAKVTGRNVQFFSVSSYTAQVEAMRAGRLHIAGISTGPTPFAVNLAGYVPIAIMGGADGQFGYTLQMYVHVDSDLHSLEDLKGKRVAHVTPTSNSGHQAPMALFPEHGLTPGVDYEPVFSGSHENSALGVVARDYDAAPVASEVVDRMAERGLFDPADVRIIFETDPFPTTSYGIAHRLHPDLQEKIREAFFSYSFAGTPLGDEFEVDGFIPITYKEHWRAVRTIQEHNQVRYRLEDID</sequence>
<dbReference type="STRING" id="159291.SAMN05920897_101107"/>
<evidence type="ECO:0000256" key="3">
    <source>
        <dbReference type="SAM" id="SignalP"/>
    </source>
</evidence>
<gene>
    <name evidence="4" type="ORF">SAMN05920897_101107</name>
</gene>
<keyword evidence="2 3" id="KW-0732">Signal</keyword>
<comment type="similarity">
    <text evidence="1">Belongs to the phosphate/phosphite/phosphonate binding protein family.</text>
</comment>
<name>A0A1N6N826_9SPIO</name>
<protein>
    <submittedName>
        <fullName evidence="4">Phosphonate transport system substrate-binding protein</fullName>
    </submittedName>
</protein>
<dbReference type="SUPFAM" id="SSF53850">
    <property type="entry name" value="Periplasmic binding protein-like II"/>
    <property type="match status" value="1"/>
</dbReference>
<dbReference type="OrthoDB" id="9781943at2"/>
<dbReference type="AlphaFoldDB" id="A0A1N6N826"/>
<dbReference type="NCBIfam" id="TIGR01098">
    <property type="entry name" value="3A0109s03R"/>
    <property type="match status" value="1"/>
</dbReference>
<evidence type="ECO:0000256" key="2">
    <source>
        <dbReference type="ARBA" id="ARBA00022729"/>
    </source>
</evidence>
<dbReference type="EMBL" id="FTMS01000001">
    <property type="protein sequence ID" value="SIP88201.1"/>
    <property type="molecule type" value="Genomic_DNA"/>
</dbReference>
<keyword evidence="5" id="KW-1185">Reference proteome</keyword>
<dbReference type="GO" id="GO:0055085">
    <property type="term" value="P:transmembrane transport"/>
    <property type="evidence" value="ECO:0007669"/>
    <property type="project" value="InterPro"/>
</dbReference>
<dbReference type="Proteomes" id="UP000186400">
    <property type="component" value="Unassembled WGS sequence"/>
</dbReference>